<feature type="coiled-coil region" evidence="1">
    <location>
        <begin position="142"/>
        <end position="177"/>
    </location>
</feature>
<proteinExistence type="predicted"/>
<dbReference type="EMBL" id="JADEXS010000147">
    <property type="protein sequence ID" value="MBE9023297.1"/>
    <property type="molecule type" value="Genomic_DNA"/>
</dbReference>
<accession>A0A8J7D0K7</accession>
<gene>
    <name evidence="2" type="ORF">IQ276_12930</name>
</gene>
<evidence type="ECO:0000313" key="3">
    <source>
        <dbReference type="Proteomes" id="UP000622533"/>
    </source>
</evidence>
<sequence>MNPPEEYMNHNSLNLEQQGSNSAINDLQFSNSISESRNLDKVREILVGNHIRDIEKRFTRLEERLIQEVSSVRDETKKRLDSLENYVKQEVDSLTQRLKNEQTERDEQVRAVAEENKSITITLEKKFTQFDEQTTNTQRELREQILKQSKSLQDDIQKKSEEILALLDREAQELRRDKTDRSNLAAMFTELAVRLNAENKS</sequence>
<dbReference type="SUPFAM" id="SSF58113">
    <property type="entry name" value="Apolipoprotein A-I"/>
    <property type="match status" value="1"/>
</dbReference>
<protein>
    <submittedName>
        <fullName evidence="2">Uncharacterized protein</fullName>
    </submittedName>
</protein>
<dbReference type="RefSeq" id="WP_193916850.1">
    <property type="nucleotide sequence ID" value="NZ_JADEXS020000001.1"/>
</dbReference>
<evidence type="ECO:0000256" key="1">
    <source>
        <dbReference type="SAM" id="Coils"/>
    </source>
</evidence>
<evidence type="ECO:0000313" key="2">
    <source>
        <dbReference type="EMBL" id="MBE9023297.1"/>
    </source>
</evidence>
<name>A0A8J7D0K7_DESMC</name>
<keyword evidence="1" id="KW-0175">Coiled coil</keyword>
<reference evidence="2" key="1">
    <citation type="submission" date="2020-10" db="EMBL/GenBank/DDBJ databases">
        <authorList>
            <person name="Castelo-Branco R."/>
            <person name="Eusebio N."/>
            <person name="Adriana R."/>
            <person name="Vieira A."/>
            <person name="Brugerolle De Fraissinette N."/>
            <person name="Rezende De Castro R."/>
            <person name="Schneider M.P."/>
            <person name="Vasconcelos V."/>
            <person name="Leao P.N."/>
        </authorList>
    </citation>
    <scope>NUCLEOTIDE SEQUENCE</scope>
    <source>
        <strain evidence="2">LEGE 12446</strain>
    </source>
</reference>
<dbReference type="Proteomes" id="UP000622533">
    <property type="component" value="Unassembled WGS sequence"/>
</dbReference>
<comment type="caution">
    <text evidence="2">The sequence shown here is derived from an EMBL/GenBank/DDBJ whole genome shotgun (WGS) entry which is preliminary data.</text>
</comment>
<dbReference type="AlphaFoldDB" id="A0A8J7D0K7"/>
<keyword evidence="3" id="KW-1185">Reference proteome</keyword>
<organism evidence="2 3">
    <name type="scientific">Desmonostoc muscorum LEGE 12446</name>
    <dbReference type="NCBI Taxonomy" id="1828758"/>
    <lineage>
        <taxon>Bacteria</taxon>
        <taxon>Bacillati</taxon>
        <taxon>Cyanobacteriota</taxon>
        <taxon>Cyanophyceae</taxon>
        <taxon>Nostocales</taxon>
        <taxon>Nostocaceae</taxon>
        <taxon>Desmonostoc</taxon>
    </lineage>
</organism>